<dbReference type="PANTHER" id="PTHR21310:SF58">
    <property type="entry name" value="AMINOGLYCOSIDE PHOSPHOTRANSFERASE DOMAIN-CONTAINING PROTEIN"/>
    <property type="match status" value="1"/>
</dbReference>
<organism evidence="2 3">
    <name type="scientific">Periconia digitata</name>
    <dbReference type="NCBI Taxonomy" id="1303443"/>
    <lineage>
        <taxon>Eukaryota</taxon>
        <taxon>Fungi</taxon>
        <taxon>Dikarya</taxon>
        <taxon>Ascomycota</taxon>
        <taxon>Pezizomycotina</taxon>
        <taxon>Dothideomycetes</taxon>
        <taxon>Pleosporomycetidae</taxon>
        <taxon>Pleosporales</taxon>
        <taxon>Massarineae</taxon>
        <taxon>Periconiaceae</taxon>
        <taxon>Periconia</taxon>
    </lineage>
</organism>
<dbReference type="OrthoDB" id="2906425at2759"/>
<dbReference type="PANTHER" id="PTHR21310">
    <property type="entry name" value="AMINOGLYCOSIDE PHOSPHOTRANSFERASE-RELATED-RELATED"/>
    <property type="match status" value="1"/>
</dbReference>
<keyword evidence="3" id="KW-1185">Reference proteome</keyword>
<dbReference type="InterPro" id="IPR011009">
    <property type="entry name" value="Kinase-like_dom_sf"/>
</dbReference>
<dbReference type="Pfam" id="PF01636">
    <property type="entry name" value="APH"/>
    <property type="match status" value="1"/>
</dbReference>
<reference evidence="2" key="1">
    <citation type="submission" date="2023-01" db="EMBL/GenBank/DDBJ databases">
        <authorList>
            <person name="Van Ghelder C."/>
            <person name="Rancurel C."/>
        </authorList>
    </citation>
    <scope>NUCLEOTIDE SEQUENCE</scope>
    <source>
        <strain evidence="2">CNCM I-4278</strain>
    </source>
</reference>
<proteinExistence type="predicted"/>
<name>A0A9W4UX62_9PLEO</name>
<dbReference type="EMBL" id="CAOQHR010000012">
    <property type="protein sequence ID" value="CAI6342013.1"/>
    <property type="molecule type" value="Genomic_DNA"/>
</dbReference>
<protein>
    <recommendedName>
        <fullName evidence="1">Aminoglycoside phosphotransferase domain-containing protein</fullName>
    </recommendedName>
</protein>
<dbReference type="CDD" id="cd05120">
    <property type="entry name" value="APH_ChoK_like"/>
    <property type="match status" value="1"/>
</dbReference>
<comment type="caution">
    <text evidence="2">The sequence shown here is derived from an EMBL/GenBank/DDBJ whole genome shotgun (WGS) entry which is preliminary data.</text>
</comment>
<dbReference type="InterPro" id="IPR002575">
    <property type="entry name" value="Aminoglycoside_PTrfase"/>
</dbReference>
<dbReference type="AlphaFoldDB" id="A0A9W4UX62"/>
<feature type="domain" description="Aminoglycoside phosphotransferase" evidence="1">
    <location>
        <begin position="23"/>
        <end position="227"/>
    </location>
</feature>
<evidence type="ECO:0000313" key="3">
    <source>
        <dbReference type="Proteomes" id="UP001152607"/>
    </source>
</evidence>
<dbReference type="SUPFAM" id="SSF56112">
    <property type="entry name" value="Protein kinase-like (PK-like)"/>
    <property type="match status" value="1"/>
</dbReference>
<dbReference type="Proteomes" id="UP001152607">
    <property type="component" value="Unassembled WGS sequence"/>
</dbReference>
<evidence type="ECO:0000313" key="2">
    <source>
        <dbReference type="EMBL" id="CAI6342013.1"/>
    </source>
</evidence>
<accession>A0A9W4UX62</accession>
<dbReference type="Gene3D" id="3.90.1200.10">
    <property type="match status" value="1"/>
</dbReference>
<dbReference type="InterPro" id="IPR051678">
    <property type="entry name" value="AGP_Transferase"/>
</dbReference>
<evidence type="ECO:0000259" key="1">
    <source>
        <dbReference type="Pfam" id="PF01636"/>
    </source>
</evidence>
<gene>
    <name evidence="2" type="ORF">PDIGIT_LOCUS15214</name>
</gene>
<sequence>MPGCTVTRYPDSTVIKKGRRVTPHERPALELAAQLNLPVPRVHETQVEASPGEHLIRMDFIPGSPLDEIWPTVTTEEKDSICVQLRNMLTAMRAAPWETGVIGSCSGGAARDLRTYTDYTDGPYNDEAAFNESFYLDLLKGTPRLVRSALLQQLRDDHRIVFSHGDIVQHNILVENGKVTGLIDWEYAGWYPEHWDYIKFFDRPCKHRDWRDRADMIFPETYGRELAWHQGILRWQRP</sequence>